<dbReference type="EMBL" id="WHOD01000022">
    <property type="protein sequence ID" value="NOU92822.1"/>
    <property type="molecule type" value="Genomic_DNA"/>
</dbReference>
<accession>A0A972GS39</accession>
<dbReference type="Gene3D" id="3.30.457.10">
    <property type="entry name" value="Copper amine oxidase-like, N-terminal domain"/>
    <property type="match status" value="1"/>
</dbReference>
<dbReference type="AlphaFoldDB" id="A0A972GS39"/>
<keyword evidence="3" id="KW-1185">Reference proteome</keyword>
<dbReference type="Proteomes" id="UP000641588">
    <property type="component" value="Unassembled WGS sequence"/>
</dbReference>
<feature type="domain" description="Copper amine oxidase-like N-terminal" evidence="1">
    <location>
        <begin position="440"/>
        <end position="539"/>
    </location>
</feature>
<name>A0A972GS39_9BACL</name>
<dbReference type="SUPFAM" id="SSF55383">
    <property type="entry name" value="Copper amine oxidase, domain N"/>
    <property type="match status" value="1"/>
</dbReference>
<evidence type="ECO:0000313" key="2">
    <source>
        <dbReference type="EMBL" id="NOU92822.1"/>
    </source>
</evidence>
<gene>
    <name evidence="2" type="ORF">GC093_06195</name>
</gene>
<dbReference type="InterPro" id="IPR012854">
    <property type="entry name" value="Cu_amine_oxidase-like_N"/>
</dbReference>
<dbReference type="InterPro" id="IPR036582">
    <property type="entry name" value="Mao_N_sf"/>
</dbReference>
<reference evidence="2" key="1">
    <citation type="submission" date="2019-10" db="EMBL/GenBank/DDBJ databases">
        <title>Description of Paenibacillus glebae sp. nov.</title>
        <authorList>
            <person name="Carlier A."/>
            <person name="Qi S."/>
        </authorList>
    </citation>
    <scope>NUCLEOTIDE SEQUENCE</scope>
    <source>
        <strain evidence="2">LMG 31456</strain>
    </source>
</reference>
<sequence length="542" mass="59977">MRGTQLVLILILWRLAMKNRNKLTWISLILVVMLVVLAGCQPVNGLDLNKVFQNGTNVKSVQGTQKLTLELTPNASVTPTADEQKMLEIFSKVSVSLTEMKQQDLTHFSAKGVFEYNKGQIPFQLSMSDDEYIFLIEGAKKPIVIHTGMSSLQQLNGKLSQEMEQQFKDLRKKATEFAPTIVSFFLGNAPNPKIITVGDGKANIHGEGLKGKDIHLEIKGSDLLELVKGFLTNVLADEKGLKELLGQVFDLYAPMMQQAAKEGDQESNTFNDTIAPFLNNKSLAVGFAYTAINTYLKDMLAKYDQSVQELLNSPSGEDLSKLLNDSLYLKMDLFVDSELTTRKSNMEFAYSLPDTESAVKGLKINASSEIWDVNKPVTADKIDTSKGQLELTTLGKPSRVISVVDPKSRLYTLLKEDLNITKKEITMIMGSQDDYVGDSSKPYNSNGTIMVPVRFVVEQLDADVAWESSTQKVTVTDLVSGAVINLNVGSKQATVNGMIKLLDKESELTNGSTYVPIRFIAESMGAKVNWNQELQMVTITRD</sequence>
<protein>
    <submittedName>
        <fullName evidence="2">Copper amine oxidase N-terminal domain-containing protein</fullName>
    </submittedName>
</protein>
<evidence type="ECO:0000313" key="3">
    <source>
        <dbReference type="Proteomes" id="UP000641588"/>
    </source>
</evidence>
<comment type="caution">
    <text evidence="2">The sequence shown here is derived from an EMBL/GenBank/DDBJ whole genome shotgun (WGS) entry which is preliminary data.</text>
</comment>
<organism evidence="2 3">
    <name type="scientific">Paenibacillus foliorum</name>
    <dbReference type="NCBI Taxonomy" id="2654974"/>
    <lineage>
        <taxon>Bacteria</taxon>
        <taxon>Bacillati</taxon>
        <taxon>Bacillota</taxon>
        <taxon>Bacilli</taxon>
        <taxon>Bacillales</taxon>
        <taxon>Paenibacillaceae</taxon>
        <taxon>Paenibacillus</taxon>
    </lineage>
</organism>
<evidence type="ECO:0000259" key="1">
    <source>
        <dbReference type="Pfam" id="PF07833"/>
    </source>
</evidence>
<dbReference type="Pfam" id="PF07833">
    <property type="entry name" value="Cu_amine_oxidN1"/>
    <property type="match status" value="1"/>
</dbReference>
<proteinExistence type="predicted"/>